<evidence type="ECO:0000313" key="1">
    <source>
        <dbReference type="EMBL" id="RAH49281.1"/>
    </source>
</evidence>
<proteinExistence type="predicted"/>
<evidence type="ECO:0000313" key="2">
    <source>
        <dbReference type="Proteomes" id="UP000249057"/>
    </source>
</evidence>
<dbReference type="Proteomes" id="UP000249057">
    <property type="component" value="Unassembled WGS sequence"/>
</dbReference>
<keyword evidence="2" id="KW-1185">Reference proteome</keyword>
<reference evidence="1" key="1">
    <citation type="submission" date="2018-02" db="EMBL/GenBank/DDBJ databases">
        <title>The genomes of Aspergillus section Nigri reveals drivers in fungal speciation.</title>
        <authorList>
            <consortium name="DOE Joint Genome Institute"/>
            <person name="Vesth T.C."/>
            <person name="Nybo J."/>
            <person name="Theobald S."/>
            <person name="Brandl J."/>
            <person name="Frisvad J.C."/>
            <person name="Nielsen K.F."/>
            <person name="Lyhne E.K."/>
            <person name="Kogle M.E."/>
            <person name="Kuo A."/>
            <person name="Riley R."/>
            <person name="Clum A."/>
            <person name="Nolan M."/>
            <person name="Lipzen A."/>
            <person name="Salamov A."/>
            <person name="Henrissat B."/>
            <person name="Wiebenga A."/>
            <person name="De vries R.P."/>
            <person name="Grigoriev I.V."/>
            <person name="Mortensen U.H."/>
            <person name="Andersen M.R."/>
            <person name="Baker S.E."/>
        </authorList>
    </citation>
    <scope>NUCLEOTIDE SEQUENCE</scope>
    <source>
        <strain evidence="1">CBS 621.78</strain>
    </source>
</reference>
<accession>A0ACD1GJ44</accession>
<protein>
    <submittedName>
        <fullName evidence="1">FAD/NAD(P)-binding domain-containing protein</fullName>
    </submittedName>
</protein>
<dbReference type="EMBL" id="KZ825319">
    <property type="protein sequence ID" value="RAH49281.1"/>
    <property type="molecule type" value="Genomic_DNA"/>
</dbReference>
<organism evidence="1 2">
    <name type="scientific">Aspergillus brunneoviolaceus CBS 621.78</name>
    <dbReference type="NCBI Taxonomy" id="1450534"/>
    <lineage>
        <taxon>Eukaryota</taxon>
        <taxon>Fungi</taxon>
        <taxon>Dikarya</taxon>
        <taxon>Ascomycota</taxon>
        <taxon>Pezizomycotina</taxon>
        <taxon>Eurotiomycetes</taxon>
        <taxon>Eurotiomycetidae</taxon>
        <taxon>Eurotiales</taxon>
        <taxon>Aspergillaceae</taxon>
        <taxon>Aspergillus</taxon>
        <taxon>Aspergillus subgen. Circumdati</taxon>
    </lineage>
</organism>
<sequence length="390" mass="43342">MLRTLLLILKTLHLTLHQVTTHIALALTPRLHRLTYRTVRDPKNIVVIGASFAGYHAARVLASTLPTGYRVVVIERNSHFQLTWVLPRFCVVAGHEHKAFIPYRGYLAPVAEGAYTWITGAVRRIVLESGAGEGKVVLEESGEEIAFEYLVVATGAVAAGLPSRVGGRTKEEGMVMLSDEQERTRTARDVVVLGGGAAGVEMAGDVKERYPEKNVTLVHSRKRLLNRGHGEGLSRSALDGLQALGVKVLLGERVVMDDQPERMEEVKLESGQVVKCDCLVGWAYVLLSEELADGCRSNASGKGQTQAWWQRCRLRPSLSQGTSASALRCSLWIRPAVGYTQLEMWLRWMRCRMLVAHFSRRRWLQRTSCEQSRARLFSSTIQSGGKVRQS</sequence>
<gene>
    <name evidence="1" type="ORF">BO95DRAFT_439567</name>
</gene>
<name>A0ACD1GJ44_9EURO</name>